<evidence type="ECO:0000256" key="1">
    <source>
        <dbReference type="ARBA" id="ARBA00023125"/>
    </source>
</evidence>
<gene>
    <name evidence="3" type="ORF">DY367_02535</name>
</gene>
<dbReference type="SUPFAM" id="SSF46894">
    <property type="entry name" value="C-terminal effector domain of the bipartite response regulators"/>
    <property type="match status" value="1"/>
</dbReference>
<evidence type="ECO:0000313" key="3">
    <source>
        <dbReference type="EMBL" id="RPJ93230.1"/>
    </source>
</evidence>
<dbReference type="RefSeq" id="WP_118931596.1">
    <property type="nucleotide sequence ID" value="NZ_CP061008.1"/>
</dbReference>
<evidence type="ECO:0000259" key="2">
    <source>
        <dbReference type="SMART" id="SM00862"/>
    </source>
</evidence>
<dbReference type="InterPro" id="IPR016032">
    <property type="entry name" value="Sig_transdc_resp-reg_C-effctor"/>
</dbReference>
<sequence length="236" mass="25569">MEQRGSVFVVRLDARADENFAEALRLLRWQVRVFDSSAAVLEHLQAQGADALVLLGGTQGVPSLIAMLRRAAPAMAVLWQAADVDASDRIAALDAGADVCTAAGMDALEWDALLRNLYRRAPSTALPWRLDPHAGALAGPAGEFLPLTVTERAFFVRLLSAPGYCLRRECFFPAGKRKALDGARRVDVLLSRLRSKARRLNIDLPVLAVRGWGYILLPQGAASMQGLRALPGYPDA</sequence>
<dbReference type="GO" id="GO:0006355">
    <property type="term" value="P:regulation of DNA-templated transcription"/>
    <property type="evidence" value="ECO:0007669"/>
    <property type="project" value="InterPro"/>
</dbReference>
<dbReference type="Proteomes" id="UP000285324">
    <property type="component" value="Unassembled WGS sequence"/>
</dbReference>
<evidence type="ECO:0000313" key="4">
    <source>
        <dbReference type="Proteomes" id="UP000285324"/>
    </source>
</evidence>
<dbReference type="EMBL" id="QVXO01000003">
    <property type="protein sequence ID" value="RPJ93230.1"/>
    <property type="molecule type" value="Genomic_DNA"/>
</dbReference>
<dbReference type="OrthoDB" id="8681008at2"/>
<dbReference type="GO" id="GO:0003677">
    <property type="term" value="F:DNA binding"/>
    <property type="evidence" value="ECO:0007669"/>
    <property type="project" value="UniProtKB-KW"/>
</dbReference>
<keyword evidence="1 3" id="KW-0238">DNA-binding</keyword>
<dbReference type="InterPro" id="IPR036388">
    <property type="entry name" value="WH-like_DNA-bd_sf"/>
</dbReference>
<protein>
    <submittedName>
        <fullName evidence="3">DNA-binding response regulator</fullName>
    </submittedName>
</protein>
<feature type="domain" description="OmpR/PhoB-type" evidence="2">
    <location>
        <begin position="142"/>
        <end position="216"/>
    </location>
</feature>
<dbReference type="InterPro" id="IPR001867">
    <property type="entry name" value="OmpR/PhoB-type_DNA-bd"/>
</dbReference>
<name>A0A424WIX0_ALCXX</name>
<reference evidence="3 4" key="1">
    <citation type="submission" date="2018-08" db="EMBL/GenBank/DDBJ databases">
        <title>Achromobacter xylosoxidans Genome sequencing and assembly.</title>
        <authorList>
            <person name="Wang R."/>
            <person name="Rensing C."/>
            <person name="Li Y."/>
        </authorList>
    </citation>
    <scope>NUCLEOTIDE SEQUENCE [LARGE SCALE GENOMIC DNA]</scope>
    <source>
        <strain evidence="3 4">GD003A</strain>
    </source>
</reference>
<dbReference type="GO" id="GO:0000160">
    <property type="term" value="P:phosphorelay signal transduction system"/>
    <property type="evidence" value="ECO:0007669"/>
    <property type="project" value="InterPro"/>
</dbReference>
<dbReference type="AlphaFoldDB" id="A0A424WIX0"/>
<accession>A0A424WIX0</accession>
<dbReference type="SMART" id="SM00862">
    <property type="entry name" value="Trans_reg_C"/>
    <property type="match status" value="1"/>
</dbReference>
<organism evidence="3 4">
    <name type="scientific">Alcaligenes xylosoxydans xylosoxydans</name>
    <name type="common">Achromobacter xylosoxidans</name>
    <dbReference type="NCBI Taxonomy" id="85698"/>
    <lineage>
        <taxon>Bacteria</taxon>
        <taxon>Pseudomonadati</taxon>
        <taxon>Pseudomonadota</taxon>
        <taxon>Betaproteobacteria</taxon>
        <taxon>Burkholderiales</taxon>
        <taxon>Alcaligenaceae</taxon>
        <taxon>Achromobacter</taxon>
    </lineage>
</organism>
<proteinExistence type="predicted"/>
<dbReference type="Gene3D" id="1.10.10.10">
    <property type="entry name" value="Winged helix-like DNA-binding domain superfamily/Winged helix DNA-binding domain"/>
    <property type="match status" value="1"/>
</dbReference>
<comment type="caution">
    <text evidence="3">The sequence shown here is derived from an EMBL/GenBank/DDBJ whole genome shotgun (WGS) entry which is preliminary data.</text>
</comment>